<reference evidence="2" key="1">
    <citation type="submission" date="2020-10" db="EMBL/GenBank/DDBJ databases">
        <title>Catharus ustulatus (Swainson's thrush) genome, bCatUst1, primary haplotype v2.</title>
        <authorList>
            <person name="Delmore K."/>
            <person name="Vafadar M."/>
            <person name="Formenti G."/>
            <person name="Chow W."/>
            <person name="Pelan S."/>
            <person name="Howe K."/>
            <person name="Rhie A."/>
            <person name="Mountcastle J."/>
            <person name="Haase B."/>
            <person name="Fedrigo O."/>
            <person name="Jarvis E.D."/>
        </authorList>
    </citation>
    <scope>NUCLEOTIDE SEQUENCE [LARGE SCALE GENOMIC DNA]</scope>
</reference>
<feature type="compositionally biased region" description="Low complexity" evidence="1">
    <location>
        <begin position="40"/>
        <end position="49"/>
    </location>
</feature>
<feature type="region of interest" description="Disordered" evidence="1">
    <location>
        <begin position="1"/>
        <end position="79"/>
    </location>
</feature>
<dbReference type="Proteomes" id="UP000694563">
    <property type="component" value="Chromosome 38"/>
</dbReference>
<feature type="region of interest" description="Disordered" evidence="1">
    <location>
        <begin position="141"/>
        <end position="168"/>
    </location>
</feature>
<evidence type="ECO:0000313" key="3">
    <source>
        <dbReference type="Proteomes" id="UP000694563"/>
    </source>
</evidence>
<dbReference type="AlphaFoldDB" id="A0A8C3Y707"/>
<sequence length="168" mass="17588">MSDTWSSIQAHKKQLDSLRERLQRRRKQDPLGTDPRHDLATPPRTGSPAPSGPAPSGPTPGGVTTLGPPPEPDPALERRLLLHLSDLATPLPADARAIRDAIAGRTWDTPGTQLGEGDTHLGHTWGEGTHLGGEGTHLGGGDTPGTHLGGRGHTWDTPGGEGTHLGHT</sequence>
<organism evidence="2 3">
    <name type="scientific">Catharus ustulatus</name>
    <name type="common">Russet-backed thrush</name>
    <name type="synonym">Hylocichla ustulatus</name>
    <dbReference type="NCBI Taxonomy" id="91951"/>
    <lineage>
        <taxon>Eukaryota</taxon>
        <taxon>Metazoa</taxon>
        <taxon>Chordata</taxon>
        <taxon>Craniata</taxon>
        <taxon>Vertebrata</taxon>
        <taxon>Euteleostomi</taxon>
        <taxon>Archelosauria</taxon>
        <taxon>Archosauria</taxon>
        <taxon>Dinosauria</taxon>
        <taxon>Saurischia</taxon>
        <taxon>Theropoda</taxon>
        <taxon>Coelurosauria</taxon>
        <taxon>Aves</taxon>
        <taxon>Neognathae</taxon>
        <taxon>Neoaves</taxon>
        <taxon>Telluraves</taxon>
        <taxon>Australaves</taxon>
        <taxon>Passeriformes</taxon>
        <taxon>Turdidae</taxon>
        <taxon>Catharus</taxon>
    </lineage>
</organism>
<feature type="compositionally biased region" description="Gly residues" evidence="1">
    <location>
        <begin position="141"/>
        <end position="152"/>
    </location>
</feature>
<dbReference type="Ensembl" id="ENSCUST00005020830.1">
    <property type="protein sequence ID" value="ENSCUSP00005020084.1"/>
    <property type="gene ID" value="ENSCUSG00005012799.1"/>
</dbReference>
<keyword evidence="3" id="KW-1185">Reference proteome</keyword>
<reference evidence="2" key="2">
    <citation type="submission" date="2025-08" db="UniProtKB">
        <authorList>
            <consortium name="Ensembl"/>
        </authorList>
    </citation>
    <scope>IDENTIFICATION</scope>
</reference>
<evidence type="ECO:0000313" key="2">
    <source>
        <dbReference type="Ensembl" id="ENSCUSP00005020084.1"/>
    </source>
</evidence>
<evidence type="ECO:0000256" key="1">
    <source>
        <dbReference type="SAM" id="MobiDB-lite"/>
    </source>
</evidence>
<proteinExistence type="predicted"/>
<feature type="compositionally biased region" description="Gly residues" evidence="1">
    <location>
        <begin position="159"/>
        <end position="168"/>
    </location>
</feature>
<protein>
    <submittedName>
        <fullName evidence="2">Uncharacterized protein</fullName>
    </submittedName>
</protein>
<name>A0A8C3Y707_CATUS</name>
<accession>A0A8C3Y707</accession>
<reference evidence="2" key="3">
    <citation type="submission" date="2025-09" db="UniProtKB">
        <authorList>
            <consortium name="Ensembl"/>
        </authorList>
    </citation>
    <scope>IDENTIFICATION</scope>
</reference>